<proteinExistence type="predicted"/>
<keyword evidence="1" id="KW-0472">Membrane</keyword>
<organism evidence="2 3">
    <name type="scientific">Zopfia rhizophila CBS 207.26</name>
    <dbReference type="NCBI Taxonomy" id="1314779"/>
    <lineage>
        <taxon>Eukaryota</taxon>
        <taxon>Fungi</taxon>
        <taxon>Dikarya</taxon>
        <taxon>Ascomycota</taxon>
        <taxon>Pezizomycotina</taxon>
        <taxon>Dothideomycetes</taxon>
        <taxon>Dothideomycetes incertae sedis</taxon>
        <taxon>Zopfiaceae</taxon>
        <taxon>Zopfia</taxon>
    </lineage>
</organism>
<name>A0A6A6EQU6_9PEZI</name>
<evidence type="ECO:0000313" key="2">
    <source>
        <dbReference type="EMBL" id="KAF2193944.1"/>
    </source>
</evidence>
<reference evidence="2" key="1">
    <citation type="journal article" date="2020" name="Stud. Mycol.">
        <title>101 Dothideomycetes genomes: a test case for predicting lifestyles and emergence of pathogens.</title>
        <authorList>
            <person name="Haridas S."/>
            <person name="Albert R."/>
            <person name="Binder M."/>
            <person name="Bloem J."/>
            <person name="Labutti K."/>
            <person name="Salamov A."/>
            <person name="Andreopoulos B."/>
            <person name="Baker S."/>
            <person name="Barry K."/>
            <person name="Bills G."/>
            <person name="Bluhm B."/>
            <person name="Cannon C."/>
            <person name="Castanera R."/>
            <person name="Culley D."/>
            <person name="Daum C."/>
            <person name="Ezra D."/>
            <person name="Gonzalez J."/>
            <person name="Henrissat B."/>
            <person name="Kuo A."/>
            <person name="Liang C."/>
            <person name="Lipzen A."/>
            <person name="Lutzoni F."/>
            <person name="Magnuson J."/>
            <person name="Mondo S."/>
            <person name="Nolan M."/>
            <person name="Ohm R."/>
            <person name="Pangilinan J."/>
            <person name="Park H.-J."/>
            <person name="Ramirez L."/>
            <person name="Alfaro M."/>
            <person name="Sun H."/>
            <person name="Tritt A."/>
            <person name="Yoshinaga Y."/>
            <person name="Zwiers L.-H."/>
            <person name="Turgeon B."/>
            <person name="Goodwin S."/>
            <person name="Spatafora J."/>
            <person name="Crous P."/>
            <person name="Grigoriev I."/>
        </authorList>
    </citation>
    <scope>NUCLEOTIDE SEQUENCE</scope>
    <source>
        <strain evidence="2">CBS 207.26</strain>
    </source>
</reference>
<evidence type="ECO:0000313" key="3">
    <source>
        <dbReference type="Proteomes" id="UP000800200"/>
    </source>
</evidence>
<gene>
    <name evidence="2" type="ORF">K469DRAFT_188088</name>
</gene>
<dbReference type="EMBL" id="ML994612">
    <property type="protein sequence ID" value="KAF2193944.1"/>
    <property type="molecule type" value="Genomic_DNA"/>
</dbReference>
<dbReference type="Proteomes" id="UP000800200">
    <property type="component" value="Unassembled WGS sequence"/>
</dbReference>
<evidence type="ECO:0000256" key="1">
    <source>
        <dbReference type="SAM" id="Phobius"/>
    </source>
</evidence>
<sequence length="87" mass="9868">MSISSFYPASPRITLLDCGNRMVHQHNIVGVQPSGNWFKDTSRNWTQICSNLLSVIVLYPLHLAYFGVFAWCPALPPYRHSAFISDI</sequence>
<keyword evidence="1" id="KW-0812">Transmembrane</keyword>
<protein>
    <submittedName>
        <fullName evidence="2">Uncharacterized protein</fullName>
    </submittedName>
</protein>
<accession>A0A6A6EQU6</accession>
<dbReference type="AlphaFoldDB" id="A0A6A6EQU6"/>
<keyword evidence="1" id="KW-1133">Transmembrane helix</keyword>
<keyword evidence="3" id="KW-1185">Reference proteome</keyword>
<feature type="transmembrane region" description="Helical" evidence="1">
    <location>
        <begin position="52"/>
        <end position="71"/>
    </location>
</feature>